<feature type="transmembrane region" description="Helical" evidence="5">
    <location>
        <begin position="12"/>
        <end position="34"/>
    </location>
</feature>
<comment type="similarity">
    <text evidence="3 4">In the N-terminal section; belongs to the HFCD (homo-oligomeric flavin containing Cys decarboxylase) superfamily.</text>
</comment>
<comment type="function">
    <text evidence="4">Catalyzes two steps in the biosynthesis of coenzyme A. In the first step cysteine is conjugated to 4'-phosphopantothenate to form 4-phosphopantothenoylcysteine, in the latter compound is decarboxylated to form 4'-phosphopantotheine.</text>
</comment>
<evidence type="ECO:0000259" key="7">
    <source>
        <dbReference type="Pfam" id="PF04127"/>
    </source>
</evidence>
<feature type="region of interest" description="Phosphopantothenoylcysteine decarboxylase" evidence="3">
    <location>
        <begin position="1"/>
        <end position="193"/>
    </location>
</feature>
<keyword evidence="5" id="KW-0812">Transmembrane</keyword>
<keyword evidence="5" id="KW-1133">Transmembrane helix</keyword>
<dbReference type="NCBIfam" id="TIGR00521">
    <property type="entry name" value="coaBC_dfp"/>
    <property type="match status" value="1"/>
</dbReference>
<protein>
    <recommendedName>
        <fullName evidence="3">Coenzyme A biosynthesis bifunctional protein CoaBC</fullName>
    </recommendedName>
    <alternativeName>
        <fullName evidence="3">DNA/pantothenate metabolism flavoprotein</fullName>
    </alternativeName>
    <alternativeName>
        <fullName evidence="3">Phosphopantothenoylcysteine synthetase/decarboxylase</fullName>
        <shortName evidence="3">PPCS-PPCDC</shortName>
    </alternativeName>
    <domain>
        <recommendedName>
            <fullName evidence="3">Phosphopantothenoylcysteine decarboxylase</fullName>
            <shortName evidence="3">PPC decarboxylase</shortName>
            <shortName evidence="3">PPC-DC</shortName>
            <ecNumber evidence="3">4.1.1.36</ecNumber>
        </recommendedName>
        <alternativeName>
            <fullName evidence="3">CoaC</fullName>
        </alternativeName>
    </domain>
    <domain>
        <recommendedName>
            <fullName evidence="3">Phosphopantothenate--cysteine ligase</fullName>
            <ecNumber evidence="3">6.3.2.5</ecNumber>
        </recommendedName>
        <alternativeName>
            <fullName evidence="3">CoaB</fullName>
        </alternativeName>
        <alternativeName>
            <fullName evidence="3">Phosphopantothenoylcysteine synthetase</fullName>
            <shortName evidence="3">PPC synthetase</shortName>
            <shortName evidence="3">PPC-S</shortName>
        </alternativeName>
    </domain>
</protein>
<feature type="binding site" evidence="3">
    <location>
        <position position="331"/>
    </location>
    <ligand>
        <name>CTP</name>
        <dbReference type="ChEBI" id="CHEBI:37563"/>
    </ligand>
</feature>
<reference evidence="8" key="1">
    <citation type="submission" date="2019-11" db="EMBL/GenBank/DDBJ databases">
        <authorList>
            <person name="Feng L."/>
        </authorList>
    </citation>
    <scope>NUCLEOTIDE SEQUENCE</scope>
    <source>
        <strain evidence="8">AodontolyticusLFYP35</strain>
    </source>
</reference>
<dbReference type="Pfam" id="PF02441">
    <property type="entry name" value="Flavoprotein"/>
    <property type="match status" value="1"/>
</dbReference>
<feature type="region of interest" description="Phosphopantothenate--cysteine ligase" evidence="3">
    <location>
        <begin position="194"/>
        <end position="412"/>
    </location>
</feature>
<comment type="catalytic activity">
    <reaction evidence="3 4">
        <text>(R)-4'-phosphopantothenate + L-cysteine + CTP = N-[(R)-4-phosphopantothenoyl]-L-cysteine + CMP + diphosphate + H(+)</text>
        <dbReference type="Rhea" id="RHEA:19397"/>
        <dbReference type="ChEBI" id="CHEBI:10986"/>
        <dbReference type="ChEBI" id="CHEBI:15378"/>
        <dbReference type="ChEBI" id="CHEBI:33019"/>
        <dbReference type="ChEBI" id="CHEBI:35235"/>
        <dbReference type="ChEBI" id="CHEBI:37563"/>
        <dbReference type="ChEBI" id="CHEBI:59458"/>
        <dbReference type="ChEBI" id="CHEBI:60377"/>
        <dbReference type="EC" id="6.3.2.5"/>
    </reaction>
</comment>
<evidence type="ECO:0000256" key="2">
    <source>
        <dbReference type="ARBA" id="ARBA00023239"/>
    </source>
</evidence>
<feature type="domain" description="DNA/pantothenate metabolism flavoprotein C-terminal" evidence="7">
    <location>
        <begin position="189"/>
        <end position="405"/>
    </location>
</feature>
<dbReference type="Gene3D" id="3.40.50.1950">
    <property type="entry name" value="Flavin prenyltransferase-like"/>
    <property type="match status" value="1"/>
</dbReference>
<keyword evidence="1 3" id="KW-0210">Decarboxylase</keyword>
<dbReference type="SUPFAM" id="SSF52507">
    <property type="entry name" value="Homo-oligomeric flavin-containing Cys decarboxylases, HFCD"/>
    <property type="match status" value="1"/>
</dbReference>
<keyword evidence="3" id="KW-0479">Metal-binding</keyword>
<feature type="domain" description="Flavoprotein" evidence="6">
    <location>
        <begin position="13"/>
        <end position="182"/>
    </location>
</feature>
<evidence type="ECO:0000259" key="6">
    <source>
        <dbReference type="Pfam" id="PF02441"/>
    </source>
</evidence>
<keyword evidence="3 4" id="KW-0288">FMN</keyword>
<evidence type="ECO:0000313" key="8">
    <source>
        <dbReference type="EMBL" id="VYT04959.1"/>
    </source>
</evidence>
<organism evidence="8">
    <name type="scientific">Schaalia odontolytica</name>
    <dbReference type="NCBI Taxonomy" id="1660"/>
    <lineage>
        <taxon>Bacteria</taxon>
        <taxon>Bacillati</taxon>
        <taxon>Actinomycetota</taxon>
        <taxon>Actinomycetes</taxon>
        <taxon>Actinomycetales</taxon>
        <taxon>Actinomycetaceae</taxon>
        <taxon>Schaalia</taxon>
    </lineage>
</organism>
<dbReference type="GO" id="GO:0015937">
    <property type="term" value="P:coenzyme A biosynthetic process"/>
    <property type="evidence" value="ECO:0007669"/>
    <property type="project" value="UniProtKB-UniRule"/>
</dbReference>
<comment type="function">
    <text evidence="3">Catalyzes two sequential steps in the biosynthesis of coenzyme A. In the first step cysteine is conjugated to 4'-phosphopantothenate to form 4-phosphopantothenoylcysteine. In the second step the latter compound is decarboxylated to form 4'-phosphopantotheine.</text>
</comment>
<accession>A0A6N2TJ77</accession>
<dbReference type="GO" id="GO:0004632">
    <property type="term" value="F:phosphopantothenate--cysteine ligase activity"/>
    <property type="evidence" value="ECO:0007669"/>
    <property type="project" value="UniProtKB-UniRule"/>
</dbReference>
<comment type="pathway">
    <text evidence="3 4">Cofactor biosynthesis; coenzyme A biosynthesis; CoA from (R)-pantothenate: step 2/5.</text>
</comment>
<dbReference type="GO" id="GO:0046872">
    <property type="term" value="F:metal ion binding"/>
    <property type="evidence" value="ECO:0007669"/>
    <property type="project" value="UniProtKB-KW"/>
</dbReference>
<dbReference type="PANTHER" id="PTHR14359:SF6">
    <property type="entry name" value="PHOSPHOPANTOTHENOYLCYSTEINE DECARBOXYLASE"/>
    <property type="match status" value="1"/>
</dbReference>
<evidence type="ECO:0000256" key="3">
    <source>
        <dbReference type="HAMAP-Rule" id="MF_02225"/>
    </source>
</evidence>
<feature type="binding site" evidence="3">
    <location>
        <position position="293"/>
    </location>
    <ligand>
        <name>CTP</name>
        <dbReference type="ChEBI" id="CHEBI:37563"/>
    </ligand>
</feature>
<dbReference type="SUPFAM" id="SSF102645">
    <property type="entry name" value="CoaB-like"/>
    <property type="match status" value="1"/>
</dbReference>
<dbReference type="EC" id="4.1.1.36" evidence="3"/>
<dbReference type="EC" id="6.3.2.5" evidence="3"/>
<feature type="binding site" evidence="3">
    <location>
        <position position="348"/>
    </location>
    <ligand>
        <name>CTP</name>
        <dbReference type="ChEBI" id="CHEBI:37563"/>
    </ligand>
</feature>
<feature type="binding site" evidence="3">
    <location>
        <position position="352"/>
    </location>
    <ligand>
        <name>CTP</name>
        <dbReference type="ChEBI" id="CHEBI:37563"/>
    </ligand>
</feature>
<gene>
    <name evidence="3 8" type="primary">coaBC</name>
    <name evidence="8" type="ORF">AOLFYP35_01362</name>
</gene>
<dbReference type="UniPathway" id="UPA00241">
    <property type="reaction ID" value="UER00353"/>
</dbReference>
<keyword evidence="2 3" id="KW-0456">Lyase</keyword>
<proteinExistence type="inferred from homology"/>
<dbReference type="GO" id="GO:0015941">
    <property type="term" value="P:pantothenate catabolic process"/>
    <property type="evidence" value="ECO:0007669"/>
    <property type="project" value="InterPro"/>
</dbReference>
<name>A0A6N2TJ77_9ACTO</name>
<comment type="cofactor">
    <cofactor evidence="3">
        <name>Mg(2+)</name>
        <dbReference type="ChEBI" id="CHEBI:18420"/>
    </cofactor>
</comment>
<dbReference type="GO" id="GO:0004633">
    <property type="term" value="F:phosphopantothenoylcysteine decarboxylase activity"/>
    <property type="evidence" value="ECO:0007669"/>
    <property type="project" value="UniProtKB-UniRule"/>
</dbReference>
<dbReference type="EMBL" id="CACRSM010000002">
    <property type="protein sequence ID" value="VYT04959.1"/>
    <property type="molecule type" value="Genomic_DNA"/>
</dbReference>
<comment type="similarity">
    <text evidence="3 4">In the C-terminal section; belongs to the PPC synthetase family.</text>
</comment>
<comment type="caution">
    <text evidence="3">Lacks conserved residue(s) required for the propagation of feature annotation.</text>
</comment>
<dbReference type="GO" id="GO:0071513">
    <property type="term" value="C:phosphopantothenoylcysteine decarboxylase complex"/>
    <property type="evidence" value="ECO:0007669"/>
    <property type="project" value="TreeGrafter"/>
</dbReference>
<dbReference type="HAMAP" id="MF_02225">
    <property type="entry name" value="CoaBC"/>
    <property type="match status" value="1"/>
</dbReference>
<dbReference type="Pfam" id="PF04127">
    <property type="entry name" value="DFP"/>
    <property type="match status" value="1"/>
</dbReference>
<dbReference type="InterPro" id="IPR003382">
    <property type="entry name" value="Flavoprotein"/>
</dbReference>
<dbReference type="InterPro" id="IPR007085">
    <property type="entry name" value="DNA/pantothenate-metab_flavo_C"/>
</dbReference>
<evidence type="ECO:0000256" key="5">
    <source>
        <dbReference type="SAM" id="Phobius"/>
    </source>
</evidence>
<sequence length="412" mass="43466">MSQHPKPDQQPAHIVLGVSAGIAAYKAVFLLRILQRDGYRVRVVPTPSSLEFVGRATWEGLTLESVNTDVFHGGGADHVELARGCAAIVIAPATADVIARIANGQADDLLTTTVLASDCPVVIAPAMHTQMWRAAATQENITRLRNRGYVIVGPEDGDLASGDHGAGRMSEPEVIASQVRRAFGASGDLAGKKILITAGGTREAIDPVRFLSNRSTGRQGIAIAREALSRGAEVTLITSNIEAALIPQGCSVIDAPSAQDVYDSVMSHLGHTDALVMAAAVADYRPRVTSASKIKKEENESAPPRIELTETTDVLRSVNSAPHRPRVVLGFAAETGDQDTVLSYGAAKAKRKGADYLAVNAVGADIGFGDVPNYVYVLDQEGSVVTQGGGTKADVARILIDLISQRFDTMEA</sequence>
<evidence type="ECO:0000256" key="1">
    <source>
        <dbReference type="ARBA" id="ARBA00022793"/>
    </source>
</evidence>
<keyword evidence="5" id="KW-0472">Membrane</keyword>
<evidence type="ECO:0000256" key="4">
    <source>
        <dbReference type="RuleBase" id="RU364078"/>
    </source>
</evidence>
<comment type="catalytic activity">
    <reaction evidence="3 4">
        <text>N-[(R)-4-phosphopantothenoyl]-L-cysteine + H(+) = (R)-4'-phosphopantetheine + CO2</text>
        <dbReference type="Rhea" id="RHEA:16793"/>
        <dbReference type="ChEBI" id="CHEBI:15378"/>
        <dbReference type="ChEBI" id="CHEBI:16526"/>
        <dbReference type="ChEBI" id="CHEBI:59458"/>
        <dbReference type="ChEBI" id="CHEBI:61723"/>
        <dbReference type="EC" id="4.1.1.36"/>
    </reaction>
</comment>
<feature type="binding site" evidence="3">
    <location>
        <position position="283"/>
    </location>
    <ligand>
        <name>CTP</name>
        <dbReference type="ChEBI" id="CHEBI:37563"/>
    </ligand>
</feature>
<dbReference type="InterPro" id="IPR035929">
    <property type="entry name" value="CoaB-like_sf"/>
</dbReference>
<dbReference type="PANTHER" id="PTHR14359">
    <property type="entry name" value="HOMO-OLIGOMERIC FLAVIN CONTAINING CYS DECARBOXYLASE FAMILY"/>
    <property type="match status" value="1"/>
</dbReference>
<keyword evidence="3 4" id="KW-0436">Ligase</keyword>
<comment type="pathway">
    <text evidence="3 4">Cofactor biosynthesis; coenzyme A biosynthesis; CoA from (R)-pantothenate: step 3/5.</text>
</comment>
<keyword evidence="3 4" id="KW-0285">Flavoprotein</keyword>
<keyword evidence="3" id="KW-0511">Multifunctional enzyme</keyword>
<dbReference type="AlphaFoldDB" id="A0A6N2TJ77"/>
<dbReference type="InterPro" id="IPR005252">
    <property type="entry name" value="CoaBC"/>
</dbReference>
<dbReference type="GO" id="GO:0010181">
    <property type="term" value="F:FMN binding"/>
    <property type="evidence" value="ECO:0007669"/>
    <property type="project" value="UniProtKB-UniRule"/>
</dbReference>
<keyword evidence="3" id="KW-0460">Magnesium</keyword>
<dbReference type="Gene3D" id="3.40.50.10300">
    <property type="entry name" value="CoaB-like"/>
    <property type="match status" value="1"/>
</dbReference>
<comment type="cofactor">
    <cofactor evidence="3">
        <name>FMN</name>
        <dbReference type="ChEBI" id="CHEBI:58210"/>
    </cofactor>
    <text evidence="3">Binds 1 FMN per subunit.</text>
</comment>
<dbReference type="InterPro" id="IPR036551">
    <property type="entry name" value="Flavin_trans-like"/>
</dbReference>